<proteinExistence type="predicted"/>
<protein>
    <submittedName>
        <fullName evidence="2">Uncharacterized protein</fullName>
    </submittedName>
</protein>
<name>E6PYC9_9ZZZZ</name>
<dbReference type="AlphaFoldDB" id="E6PYC9"/>
<feature type="region of interest" description="Disordered" evidence="1">
    <location>
        <begin position="1"/>
        <end position="32"/>
    </location>
</feature>
<sequence>MSSPFASASKNKRICSIPHQKEVKQPSPPPQTHPRAFLSLITAENMVYLNDLCAWMNVPEVVREETPILSFRSTLVNSARPYLINLPLSL</sequence>
<gene>
    <name evidence="2" type="ORF">CARN3_0906</name>
</gene>
<reference evidence="2" key="1">
    <citation type="submission" date="2009-10" db="EMBL/GenBank/DDBJ databases">
        <title>Diversity of trophic interactions inside an arsenic-rich microbial ecosystem.</title>
        <authorList>
            <person name="Bertin P.N."/>
            <person name="Heinrich-Salmeron A."/>
            <person name="Pelletier E."/>
            <person name="Goulhen-Chollet F."/>
            <person name="Arsene-Ploetze F."/>
            <person name="Gallien S."/>
            <person name="Calteau A."/>
            <person name="Vallenet D."/>
            <person name="Casiot C."/>
            <person name="Chane-Woon-Ming B."/>
            <person name="Giloteaux L."/>
            <person name="Barakat M."/>
            <person name="Bonnefoy V."/>
            <person name="Bruneel O."/>
            <person name="Chandler M."/>
            <person name="Cleiss J."/>
            <person name="Duran R."/>
            <person name="Elbaz-Poulichet F."/>
            <person name="Fonknechten N."/>
            <person name="Lauga B."/>
            <person name="Mornico D."/>
            <person name="Ortet P."/>
            <person name="Schaeffer C."/>
            <person name="Siguier P."/>
            <person name="Alexander Thil Smith A."/>
            <person name="Van Dorsselaer A."/>
            <person name="Weissenbach J."/>
            <person name="Medigue C."/>
            <person name="Le Paslier D."/>
        </authorList>
    </citation>
    <scope>NUCLEOTIDE SEQUENCE</scope>
</reference>
<accession>E6PYC9</accession>
<comment type="caution">
    <text evidence="2">The sequence shown here is derived from an EMBL/GenBank/DDBJ whole genome shotgun (WGS) entry which is preliminary data.</text>
</comment>
<organism evidence="2">
    <name type="scientific">mine drainage metagenome</name>
    <dbReference type="NCBI Taxonomy" id="410659"/>
    <lineage>
        <taxon>unclassified sequences</taxon>
        <taxon>metagenomes</taxon>
        <taxon>ecological metagenomes</taxon>
    </lineage>
</organism>
<dbReference type="EMBL" id="CABN01000070">
    <property type="protein sequence ID" value="CBH99938.1"/>
    <property type="molecule type" value="Genomic_DNA"/>
</dbReference>
<evidence type="ECO:0000256" key="1">
    <source>
        <dbReference type="SAM" id="MobiDB-lite"/>
    </source>
</evidence>
<evidence type="ECO:0000313" key="2">
    <source>
        <dbReference type="EMBL" id="CBH99938.1"/>
    </source>
</evidence>